<accession>A0A841EEL1</accession>
<sequence length="310" mass="36230">MKKIFFCLVLTILSITTSIQAQKKQPLFVLDLAASKYFKTLFSPYQFNIFEDKLFAFNDDAQWAVYNYSTKKESIDNTFAIKGKSYDFFNILFKNTNERVIANIRRIYFMDKNKLTSSLKFNVNIEHVVLLNGKYALVVLPILTPIRDDSGGSSIELIVYDGSKRLYSKKDVIGYVSTSFRDSKNVLSMVTDSPEGLTEYRYDTLTNTLVKSFYLYDENESYLAYSNEKYVYCFEDDFTKLSVKKRKAQNERLENVMTIPLKDYFPNLKANPFDFTEGEPNFRMVEIKGKLHLVYLFNKKLYCYLLDVPN</sequence>
<dbReference type="Proteomes" id="UP000524404">
    <property type="component" value="Unassembled WGS sequence"/>
</dbReference>
<keyword evidence="1" id="KW-0732">Signal</keyword>
<protein>
    <recommendedName>
        <fullName evidence="4">YD repeat-containing protein</fullName>
    </recommendedName>
</protein>
<evidence type="ECO:0000313" key="3">
    <source>
        <dbReference type="Proteomes" id="UP000524404"/>
    </source>
</evidence>
<evidence type="ECO:0000313" key="2">
    <source>
        <dbReference type="EMBL" id="MBB6001426.1"/>
    </source>
</evidence>
<feature type="signal peptide" evidence="1">
    <location>
        <begin position="1"/>
        <end position="21"/>
    </location>
</feature>
<feature type="chain" id="PRO_5032810389" description="YD repeat-containing protein" evidence="1">
    <location>
        <begin position="22"/>
        <end position="310"/>
    </location>
</feature>
<gene>
    <name evidence="2" type="ORF">HNP25_000065</name>
</gene>
<name>A0A841EEL1_9BACT</name>
<keyword evidence="3" id="KW-1185">Reference proteome</keyword>
<organism evidence="2 3">
    <name type="scientific">Arcicella rosea</name>
    <dbReference type="NCBI Taxonomy" id="502909"/>
    <lineage>
        <taxon>Bacteria</taxon>
        <taxon>Pseudomonadati</taxon>
        <taxon>Bacteroidota</taxon>
        <taxon>Cytophagia</taxon>
        <taxon>Cytophagales</taxon>
        <taxon>Flectobacillaceae</taxon>
        <taxon>Arcicella</taxon>
    </lineage>
</organism>
<comment type="caution">
    <text evidence="2">The sequence shown here is derived from an EMBL/GenBank/DDBJ whole genome shotgun (WGS) entry which is preliminary data.</text>
</comment>
<dbReference type="AlphaFoldDB" id="A0A841EEL1"/>
<reference evidence="2 3" key="1">
    <citation type="submission" date="2020-08" db="EMBL/GenBank/DDBJ databases">
        <title>Functional genomics of gut bacteria from endangered species of beetles.</title>
        <authorList>
            <person name="Carlos-Shanley C."/>
        </authorList>
    </citation>
    <scope>NUCLEOTIDE SEQUENCE [LARGE SCALE GENOMIC DNA]</scope>
    <source>
        <strain evidence="2 3">S00070</strain>
    </source>
</reference>
<dbReference type="EMBL" id="JACHKT010000001">
    <property type="protein sequence ID" value="MBB6001426.1"/>
    <property type="molecule type" value="Genomic_DNA"/>
</dbReference>
<evidence type="ECO:0000256" key="1">
    <source>
        <dbReference type="SAM" id="SignalP"/>
    </source>
</evidence>
<dbReference type="RefSeq" id="WP_184128380.1">
    <property type="nucleotide sequence ID" value="NZ_JACHKT010000001.1"/>
</dbReference>
<proteinExistence type="predicted"/>
<evidence type="ECO:0008006" key="4">
    <source>
        <dbReference type="Google" id="ProtNLM"/>
    </source>
</evidence>